<dbReference type="Proteomes" id="UP000199707">
    <property type="component" value="Unassembled WGS sequence"/>
</dbReference>
<dbReference type="PANTHER" id="PTHR22753">
    <property type="entry name" value="TRANSMEMBRANE PROTEIN 68"/>
    <property type="match status" value="1"/>
</dbReference>
<gene>
    <name evidence="3" type="ORF">SAMN02799620_05602</name>
</gene>
<dbReference type="GO" id="GO:0008374">
    <property type="term" value="F:O-acyltransferase activity"/>
    <property type="evidence" value="ECO:0007669"/>
    <property type="project" value="InterPro"/>
</dbReference>
<dbReference type="GO" id="GO:0016020">
    <property type="term" value="C:membrane"/>
    <property type="evidence" value="ECO:0007669"/>
    <property type="project" value="TreeGrafter"/>
</dbReference>
<organism evidence="3 4">
    <name type="scientific">Mycolicibacterium fluoranthenivorans</name>
    <dbReference type="NCBI Taxonomy" id="258505"/>
    <lineage>
        <taxon>Bacteria</taxon>
        <taxon>Bacillati</taxon>
        <taxon>Actinomycetota</taxon>
        <taxon>Actinomycetes</taxon>
        <taxon>Mycobacteriales</taxon>
        <taxon>Mycobacteriaceae</taxon>
        <taxon>Mycolicibacterium</taxon>
    </lineage>
</organism>
<dbReference type="EMBL" id="FMUB01000015">
    <property type="protein sequence ID" value="SCX32492.1"/>
    <property type="molecule type" value="Genomic_DNA"/>
</dbReference>
<name>A0A1G4WYM8_9MYCO</name>
<evidence type="ECO:0000313" key="3">
    <source>
        <dbReference type="EMBL" id="SCX32492.1"/>
    </source>
</evidence>
<evidence type="ECO:0000256" key="2">
    <source>
        <dbReference type="ARBA" id="ARBA00023315"/>
    </source>
</evidence>
<protein>
    <submittedName>
        <fullName evidence="3">Diacylglycerol acyltransferase</fullName>
    </submittedName>
</protein>
<dbReference type="STRING" id="1502745.SAMN02799620_05602"/>
<proteinExistence type="predicted"/>
<dbReference type="InterPro" id="IPR007130">
    <property type="entry name" value="DAGAT"/>
</dbReference>
<keyword evidence="2 3" id="KW-0012">Acyltransferase</keyword>
<accession>A0A1G4WYM8</accession>
<dbReference type="PANTHER" id="PTHR22753:SF14">
    <property type="entry name" value="MONOACYLGLYCEROL_DIACYLGLYCEROL O-ACYLTRANSFERASE"/>
    <property type="match status" value="1"/>
</dbReference>
<evidence type="ECO:0000256" key="1">
    <source>
        <dbReference type="ARBA" id="ARBA00022679"/>
    </source>
</evidence>
<dbReference type="SUPFAM" id="SSF69593">
    <property type="entry name" value="Glycerol-3-phosphate (1)-acyltransferase"/>
    <property type="match status" value="1"/>
</dbReference>
<dbReference type="AlphaFoldDB" id="A0A1G4WYM8"/>
<sequence length="174" mass="19456">MRHDEPILVFPGGGREISEFKGEENALRWQGRSGFDRLAAEYGYPIAPVGLVGGDDVYRSFTTRDGAWGRLSQRLTERLSGRSDMAMPLVLGIGPTLIPRPQRMDLRFGDPIDTTKPARVAEDKWAGTVKQNAQQSLEQILSDLLDIRSGDPYRELNPFAWRNATMPSSGHRET</sequence>
<evidence type="ECO:0000313" key="4">
    <source>
        <dbReference type="Proteomes" id="UP000199707"/>
    </source>
</evidence>
<keyword evidence="1 3" id="KW-0808">Transferase</keyword>
<dbReference type="Pfam" id="PF03982">
    <property type="entry name" value="DAGAT"/>
    <property type="match status" value="1"/>
</dbReference>
<reference evidence="4" key="1">
    <citation type="submission" date="2016-10" db="EMBL/GenBank/DDBJ databases">
        <authorList>
            <person name="Varghese N."/>
            <person name="Submissions S."/>
        </authorList>
    </citation>
    <scope>NUCLEOTIDE SEQUENCE [LARGE SCALE GENOMIC DNA]</scope>
    <source>
        <strain evidence="4">UNC267MFSha1.1M11</strain>
    </source>
</reference>